<sequence length="172" mass="18166">MTDPATTASTTTPALSIVPVEVPEGANVILGQSHFIKTVEDLHESLVGTSPHLRFGIAFCEASGPRLVRKSGNDDELVELAVRAAQAIGAGHTFAIYLREGFPVNVLNQVKAVPEVCHVFCATANPVQVIVAETAQGRGVLGVVDGGSPLGVETEADVRDRKQLLRDIGYKL</sequence>
<dbReference type="Pfam" id="PF04008">
    <property type="entry name" value="Adenosine_kin"/>
    <property type="match status" value="1"/>
</dbReference>
<dbReference type="Proteomes" id="UP000019489">
    <property type="component" value="Unassembled WGS sequence"/>
</dbReference>
<dbReference type="PANTHER" id="PTHR36155">
    <property type="entry name" value="BLL5354 PROTEIN"/>
    <property type="match status" value="1"/>
</dbReference>
<protein>
    <submittedName>
        <fullName evidence="1">Membrane protein</fullName>
    </submittedName>
</protein>
<proteinExistence type="predicted"/>
<dbReference type="RefSeq" id="WP_051510598.1">
    <property type="nucleotide sequence ID" value="NZ_AWSA01000032.1"/>
</dbReference>
<dbReference type="STRING" id="1386089.N865_13070"/>
<dbReference type="EMBL" id="AWSA01000032">
    <property type="protein sequence ID" value="EWT00861.1"/>
    <property type="molecule type" value="Genomic_DNA"/>
</dbReference>
<comment type="caution">
    <text evidence="1">The sequence shown here is derived from an EMBL/GenBank/DDBJ whole genome shotgun (WGS) entry which is preliminary data.</text>
</comment>
<reference evidence="1 2" key="1">
    <citation type="submission" date="2013-08" db="EMBL/GenBank/DDBJ databases">
        <title>Intrasporangium oryzae NRRL B-24470.</title>
        <authorList>
            <person name="Liu H."/>
            <person name="Wang G."/>
        </authorList>
    </citation>
    <scope>NUCLEOTIDE SEQUENCE [LARGE SCALE GENOMIC DNA]</scope>
    <source>
        <strain evidence="1 2">NRRL B-24470</strain>
    </source>
</reference>
<gene>
    <name evidence="1" type="ORF">N865_13070</name>
</gene>
<dbReference type="InterPro" id="IPR036902">
    <property type="entry name" value="Ta1353-like_sf"/>
</dbReference>
<dbReference type="Gene3D" id="3.40.1520.10">
    <property type="entry name" value="Ta1353-like"/>
    <property type="match status" value="1"/>
</dbReference>
<dbReference type="InterPro" id="IPR007153">
    <property type="entry name" value="Adenosine_kinase"/>
</dbReference>
<evidence type="ECO:0000313" key="2">
    <source>
        <dbReference type="Proteomes" id="UP000019489"/>
    </source>
</evidence>
<accession>W9G3Y1</accession>
<dbReference type="eggNOG" id="COG1839">
    <property type="taxonomic scope" value="Bacteria"/>
</dbReference>
<organism evidence="1 2">
    <name type="scientific">Intrasporangium oryzae NRRL B-24470</name>
    <dbReference type="NCBI Taxonomy" id="1386089"/>
    <lineage>
        <taxon>Bacteria</taxon>
        <taxon>Bacillati</taxon>
        <taxon>Actinomycetota</taxon>
        <taxon>Actinomycetes</taxon>
        <taxon>Micrococcales</taxon>
        <taxon>Intrasporangiaceae</taxon>
        <taxon>Intrasporangium</taxon>
    </lineage>
</organism>
<dbReference type="SUPFAM" id="SSF103165">
    <property type="entry name" value="Ta1353-like"/>
    <property type="match status" value="1"/>
</dbReference>
<dbReference type="PANTHER" id="PTHR36155:SF1">
    <property type="entry name" value="BLL5354 PROTEIN"/>
    <property type="match status" value="1"/>
</dbReference>
<dbReference type="OrthoDB" id="9785212at2"/>
<dbReference type="PATRIC" id="fig|1386089.3.peg.2859"/>
<name>W9G3Y1_9MICO</name>
<keyword evidence="2" id="KW-1185">Reference proteome</keyword>
<dbReference type="AlphaFoldDB" id="W9G3Y1"/>
<evidence type="ECO:0000313" key="1">
    <source>
        <dbReference type="EMBL" id="EWT00861.1"/>
    </source>
</evidence>